<gene>
    <name evidence="1" type="ORF">SELSPUOL_00681</name>
</gene>
<organism evidence="1 2">
    <name type="scientific">Selenomonas sputigena (strain ATCC 35185 / DSM 20758 / CCUG 44933 / VPI D19B-28)</name>
    <dbReference type="NCBI Taxonomy" id="546271"/>
    <lineage>
        <taxon>Bacteria</taxon>
        <taxon>Bacillati</taxon>
        <taxon>Bacillota</taxon>
        <taxon>Negativicutes</taxon>
        <taxon>Selenomonadales</taxon>
        <taxon>Selenomonadaceae</taxon>
        <taxon>Selenomonas</taxon>
    </lineage>
</organism>
<evidence type="ECO:0000313" key="2">
    <source>
        <dbReference type="Proteomes" id="UP000003505"/>
    </source>
</evidence>
<dbReference type="Proteomes" id="UP000003505">
    <property type="component" value="Unassembled WGS sequence"/>
</dbReference>
<comment type="caution">
    <text evidence="1">The sequence shown here is derived from an EMBL/GenBank/DDBJ whole genome shotgun (WGS) entry which is preliminary data.</text>
</comment>
<dbReference type="AlphaFoldDB" id="C9LT99"/>
<reference evidence="1 2" key="1">
    <citation type="submission" date="2009-09" db="EMBL/GenBank/DDBJ databases">
        <authorList>
            <person name="Weinstock G."/>
            <person name="Sodergren E."/>
            <person name="Clifton S."/>
            <person name="Fulton L."/>
            <person name="Fulton B."/>
            <person name="Courtney L."/>
            <person name="Fronick C."/>
            <person name="Harrison M."/>
            <person name="Strong C."/>
            <person name="Farmer C."/>
            <person name="Delahaunty K."/>
            <person name="Markovic C."/>
            <person name="Hall O."/>
            <person name="Minx P."/>
            <person name="Tomlinson C."/>
            <person name="Mitreva M."/>
            <person name="Nelson J."/>
            <person name="Hou S."/>
            <person name="Wollam A."/>
            <person name="Pepin K.H."/>
            <person name="Johnson M."/>
            <person name="Bhonagiri V."/>
            <person name="Nash W.E."/>
            <person name="Warren W."/>
            <person name="Chinwalla A."/>
            <person name="Mardis E.R."/>
            <person name="Wilson R.K."/>
        </authorList>
    </citation>
    <scope>NUCLEOTIDE SEQUENCE [LARGE SCALE GENOMIC DNA]</scope>
    <source>
        <strain evidence="2">ATCC 35185 / DSM 20758 / VPI D19B-28</strain>
    </source>
</reference>
<accession>C9LT99</accession>
<proteinExistence type="predicted"/>
<sequence>MHPWMVVEKDRENHALILMKGRLSFPEGFFLSATKCFSEQKRFDIF</sequence>
<dbReference type="EMBL" id="ACKP02000012">
    <property type="protein sequence ID" value="EEX77945.1"/>
    <property type="molecule type" value="Genomic_DNA"/>
</dbReference>
<name>C9LT99_SELS3</name>
<protein>
    <submittedName>
        <fullName evidence="1">Uncharacterized protein</fullName>
    </submittedName>
</protein>
<evidence type="ECO:0000313" key="1">
    <source>
        <dbReference type="EMBL" id="EEX77945.1"/>
    </source>
</evidence>